<proteinExistence type="predicted"/>
<dbReference type="Proteomes" id="UP000268908">
    <property type="component" value="Unassembled WGS sequence"/>
</dbReference>
<keyword evidence="2" id="KW-0732">Signal</keyword>
<sequence>MPRAAGRRKAGGAASPARVLLTACALMLCPPLAAHATTREQPLRLDPALTSPAEDFPPDERALLRVEYQAAQARAAEADVLGDILLRVRNINGMINDIHGIVAAWPIAGAPSAAAPTRSEAVARAAPLQADDDMSATVPEMTVRALMAAVIVFLFWLLGRRHFAERRRLAALAAPSPAATPTVIPEDEAAVALPPPARRSRQTGQEADPGHPLAAAAAVQAQPAVPAPPAAAVAADPAPDQTVVLDALEFELPDIPSPPAAANEASAPNVAAGADQSIELAEIMVSMGLAQGAADALTERIRVNPKRALYHWLKLLEVYRRSQMKEDFERTAQELRQTFNVQPAGWGGATGSFSIEDFPHLSARLQELWPTPACGEFLAHLLEDNRGGQRNGLPQCVAEEILMLEQMLATEAVARAA</sequence>
<comment type="caution">
    <text evidence="3">The sequence shown here is derived from an EMBL/GenBank/DDBJ whole genome shotgun (WGS) entry which is preliminary data.</text>
</comment>
<evidence type="ECO:0008006" key="5">
    <source>
        <dbReference type="Google" id="ProtNLM"/>
    </source>
</evidence>
<evidence type="ECO:0000313" key="3">
    <source>
        <dbReference type="EMBL" id="RLJ63704.1"/>
    </source>
</evidence>
<feature type="transmembrane region" description="Helical" evidence="1">
    <location>
        <begin position="141"/>
        <end position="159"/>
    </location>
</feature>
<evidence type="ECO:0000313" key="4">
    <source>
        <dbReference type="Proteomes" id="UP000268908"/>
    </source>
</evidence>
<dbReference type="EMBL" id="RCCI01000006">
    <property type="protein sequence ID" value="RLJ63704.1"/>
    <property type="molecule type" value="Genomic_DNA"/>
</dbReference>
<name>A0A497XAW7_9PROT</name>
<feature type="chain" id="PRO_5019801345" description="FimV-like protein" evidence="2">
    <location>
        <begin position="37"/>
        <end position="417"/>
    </location>
</feature>
<feature type="signal peptide" evidence="2">
    <location>
        <begin position="1"/>
        <end position="36"/>
    </location>
</feature>
<dbReference type="RefSeq" id="WP_121242572.1">
    <property type="nucleotide sequence ID" value="NZ_BHVV01000003.1"/>
</dbReference>
<evidence type="ECO:0000256" key="1">
    <source>
        <dbReference type="SAM" id="Phobius"/>
    </source>
</evidence>
<keyword evidence="1" id="KW-1133">Transmembrane helix</keyword>
<keyword evidence="4" id="KW-1185">Reference proteome</keyword>
<accession>A0A497XAW7</accession>
<keyword evidence="1" id="KW-0812">Transmembrane</keyword>
<protein>
    <recommendedName>
        <fullName evidence="5">FimV-like protein</fullName>
    </recommendedName>
</protein>
<reference evidence="3 4" key="1">
    <citation type="submission" date="2018-10" db="EMBL/GenBank/DDBJ databases">
        <title>Genomic Encyclopedia of Type Strains, Phase IV (KMG-IV): sequencing the most valuable type-strain genomes for metagenomic binning, comparative biology and taxonomic classification.</title>
        <authorList>
            <person name="Goeker M."/>
        </authorList>
    </citation>
    <scope>NUCLEOTIDE SEQUENCE [LARGE SCALE GENOMIC DNA]</scope>
    <source>
        <strain evidence="3 4">DSM 26916</strain>
    </source>
</reference>
<dbReference type="OrthoDB" id="9177851at2"/>
<keyword evidence="1" id="KW-0472">Membrane</keyword>
<dbReference type="AlphaFoldDB" id="A0A497XAW7"/>
<organism evidence="3 4">
    <name type="scientific">Sulfurisoma sediminicola</name>
    <dbReference type="NCBI Taxonomy" id="1381557"/>
    <lineage>
        <taxon>Bacteria</taxon>
        <taxon>Pseudomonadati</taxon>
        <taxon>Pseudomonadota</taxon>
        <taxon>Betaproteobacteria</taxon>
        <taxon>Nitrosomonadales</taxon>
        <taxon>Sterolibacteriaceae</taxon>
        <taxon>Sulfurisoma</taxon>
    </lineage>
</organism>
<gene>
    <name evidence="3" type="ORF">DFR35_2336</name>
</gene>
<evidence type="ECO:0000256" key="2">
    <source>
        <dbReference type="SAM" id="SignalP"/>
    </source>
</evidence>